<gene>
    <name evidence="1" type="ORF">VTK73DRAFT_8577</name>
</gene>
<dbReference type="Proteomes" id="UP001586593">
    <property type="component" value="Unassembled WGS sequence"/>
</dbReference>
<keyword evidence="2" id="KW-1185">Reference proteome</keyword>
<reference evidence="1 2" key="1">
    <citation type="journal article" date="2024" name="Commun. Biol.">
        <title>Comparative genomic analysis of thermophilic fungi reveals convergent evolutionary adaptations and gene losses.</title>
        <authorList>
            <person name="Steindorff A.S."/>
            <person name="Aguilar-Pontes M.V."/>
            <person name="Robinson A.J."/>
            <person name="Andreopoulos B."/>
            <person name="LaButti K."/>
            <person name="Kuo A."/>
            <person name="Mondo S."/>
            <person name="Riley R."/>
            <person name="Otillar R."/>
            <person name="Haridas S."/>
            <person name="Lipzen A."/>
            <person name="Grimwood J."/>
            <person name="Schmutz J."/>
            <person name="Clum A."/>
            <person name="Reid I.D."/>
            <person name="Moisan M.C."/>
            <person name="Butler G."/>
            <person name="Nguyen T.T.M."/>
            <person name="Dewar K."/>
            <person name="Conant G."/>
            <person name="Drula E."/>
            <person name="Henrissat B."/>
            <person name="Hansel C."/>
            <person name="Singer S."/>
            <person name="Hutchinson M.I."/>
            <person name="de Vries R.P."/>
            <person name="Natvig D.O."/>
            <person name="Powell A.J."/>
            <person name="Tsang A."/>
            <person name="Grigoriev I.V."/>
        </authorList>
    </citation>
    <scope>NUCLEOTIDE SEQUENCE [LARGE SCALE GENOMIC DNA]</scope>
    <source>
        <strain evidence="1 2">ATCC 24622</strain>
    </source>
</reference>
<evidence type="ECO:0000313" key="1">
    <source>
        <dbReference type="EMBL" id="KAL1855339.1"/>
    </source>
</evidence>
<evidence type="ECO:0000313" key="2">
    <source>
        <dbReference type="Proteomes" id="UP001586593"/>
    </source>
</evidence>
<sequence length="211" mass="23169">MEGTCALYVGPGVEWMSQHPLVDITSSCSILGDNQGYAKENWGVAGTPARCQMGSGPPIPSNAKYDEGPDYVSAVTRFFPTWLDAASVRRLYYEGANLIDVFSSSRQIMPWGFYFSGQDNQAGTPAPLSVARNRNESERMAQNRVCRTGNVTAFGFIGLKQSVQAVSRALNHDVYTSSFTIQVTAYPRQLPLRPSEFGYLRQVSLRGVVGH</sequence>
<accession>A0ABR3W7X0</accession>
<organism evidence="1 2">
    <name type="scientific">Phialemonium thermophilum</name>
    <dbReference type="NCBI Taxonomy" id="223376"/>
    <lineage>
        <taxon>Eukaryota</taxon>
        <taxon>Fungi</taxon>
        <taxon>Dikarya</taxon>
        <taxon>Ascomycota</taxon>
        <taxon>Pezizomycotina</taxon>
        <taxon>Sordariomycetes</taxon>
        <taxon>Sordariomycetidae</taxon>
        <taxon>Cephalothecales</taxon>
        <taxon>Cephalothecaceae</taxon>
        <taxon>Phialemonium</taxon>
    </lineage>
</organism>
<proteinExistence type="predicted"/>
<comment type="caution">
    <text evidence="1">The sequence shown here is derived from an EMBL/GenBank/DDBJ whole genome shotgun (WGS) entry which is preliminary data.</text>
</comment>
<protein>
    <submittedName>
        <fullName evidence="1">Uncharacterized protein</fullName>
    </submittedName>
</protein>
<name>A0ABR3W7X0_9PEZI</name>
<dbReference type="EMBL" id="JAZHXJ010000631">
    <property type="protein sequence ID" value="KAL1855339.1"/>
    <property type="molecule type" value="Genomic_DNA"/>
</dbReference>